<evidence type="ECO:0000256" key="1">
    <source>
        <dbReference type="SAM" id="Phobius"/>
    </source>
</evidence>
<protein>
    <submittedName>
        <fullName evidence="2">Uncharacterized protein</fullName>
    </submittedName>
</protein>
<sequence>MTAIKQLGVALFILLIGIFIGTLGIKAALFIILVPALMWFMAWEEKSYDMYADEHPNEHSYS</sequence>
<feature type="transmembrane region" description="Helical" evidence="1">
    <location>
        <begin position="7"/>
        <end position="40"/>
    </location>
</feature>
<proteinExistence type="predicted"/>
<name>A0A6G8ANK8_9ENTE</name>
<accession>A0A6G8ANK8</accession>
<dbReference type="KEGG" id="vah:G7081_06005"/>
<keyword evidence="3" id="KW-1185">Reference proteome</keyword>
<dbReference type="AlphaFoldDB" id="A0A6G8ANK8"/>
<dbReference type="EMBL" id="CP049886">
    <property type="protein sequence ID" value="QIL46661.1"/>
    <property type="molecule type" value="Genomic_DNA"/>
</dbReference>
<gene>
    <name evidence="2" type="ORF">G7081_06005</name>
</gene>
<dbReference type="Proteomes" id="UP000500890">
    <property type="component" value="Chromosome"/>
</dbReference>
<keyword evidence="1" id="KW-0812">Transmembrane</keyword>
<keyword evidence="1" id="KW-0472">Membrane</keyword>
<keyword evidence="1" id="KW-1133">Transmembrane helix</keyword>
<evidence type="ECO:0000313" key="3">
    <source>
        <dbReference type="Proteomes" id="UP000500890"/>
    </source>
</evidence>
<evidence type="ECO:0000313" key="2">
    <source>
        <dbReference type="EMBL" id="QIL46661.1"/>
    </source>
</evidence>
<reference evidence="2 3" key="1">
    <citation type="submission" date="2020-03" db="EMBL/GenBank/DDBJ databases">
        <title>Vagococcus sp. nov., isolated from beetles.</title>
        <authorList>
            <person name="Hyun D.-W."/>
            <person name="Bae J.-W."/>
        </authorList>
    </citation>
    <scope>NUCLEOTIDE SEQUENCE [LARGE SCALE GENOMIC DNA]</scope>
    <source>
        <strain evidence="2 3">HDW17A</strain>
    </source>
</reference>
<organism evidence="2 3">
    <name type="scientific">Vagococcus coleopterorum</name>
    <dbReference type="NCBI Taxonomy" id="2714946"/>
    <lineage>
        <taxon>Bacteria</taxon>
        <taxon>Bacillati</taxon>
        <taxon>Bacillota</taxon>
        <taxon>Bacilli</taxon>
        <taxon>Lactobacillales</taxon>
        <taxon>Enterococcaceae</taxon>
        <taxon>Vagococcus</taxon>
    </lineage>
</organism>
<dbReference type="RefSeq" id="WP_166008049.1">
    <property type="nucleotide sequence ID" value="NZ_CP049886.1"/>
</dbReference>